<feature type="signal peptide" evidence="1">
    <location>
        <begin position="1"/>
        <end position="18"/>
    </location>
</feature>
<dbReference type="Gene3D" id="3.20.20.80">
    <property type="entry name" value="Glycosidases"/>
    <property type="match status" value="1"/>
</dbReference>
<dbReference type="RefSeq" id="WP_007758525.1">
    <property type="nucleotide sequence ID" value="NZ_AKBZ01000001.1"/>
</dbReference>
<gene>
    <name evidence="2" type="ORF">HMPREF1057_00048</name>
</gene>
<dbReference type="Proteomes" id="UP000007995">
    <property type="component" value="Unassembled WGS sequence"/>
</dbReference>
<evidence type="ECO:0000313" key="2">
    <source>
        <dbReference type="EMBL" id="EKJ92750.1"/>
    </source>
</evidence>
<organism evidence="2 3">
    <name type="scientific">Bacteroides finegoldii CL09T03C10</name>
    <dbReference type="NCBI Taxonomy" id="997888"/>
    <lineage>
        <taxon>Bacteria</taxon>
        <taxon>Pseudomonadati</taxon>
        <taxon>Bacteroidota</taxon>
        <taxon>Bacteroidia</taxon>
        <taxon>Bacteroidales</taxon>
        <taxon>Bacteroidaceae</taxon>
        <taxon>Bacteroides</taxon>
    </lineage>
</organism>
<evidence type="ECO:0000256" key="1">
    <source>
        <dbReference type="SAM" id="SignalP"/>
    </source>
</evidence>
<dbReference type="PROSITE" id="PS01095">
    <property type="entry name" value="GH18_1"/>
    <property type="match status" value="1"/>
</dbReference>
<evidence type="ECO:0000313" key="3">
    <source>
        <dbReference type="Proteomes" id="UP000007995"/>
    </source>
</evidence>
<dbReference type="Pfam" id="PF16141">
    <property type="entry name" value="GH18_BT1044-like"/>
    <property type="match status" value="1"/>
</dbReference>
<dbReference type="InterPro" id="IPR001579">
    <property type="entry name" value="Glyco_hydro_18_chit_AS"/>
</dbReference>
<name>K5CTL3_9BACE</name>
<keyword evidence="1" id="KW-0732">Signal</keyword>
<reference evidence="2 3" key="1">
    <citation type="submission" date="2012-02" db="EMBL/GenBank/DDBJ databases">
        <title>The Genome Sequence of Bacteroides finegoldii CL09T03C10.</title>
        <authorList>
            <consortium name="The Broad Institute Genome Sequencing Platform"/>
            <person name="Earl A."/>
            <person name="Ward D."/>
            <person name="Feldgarden M."/>
            <person name="Gevers D."/>
            <person name="Zitomersky N.L."/>
            <person name="Coyne M.J."/>
            <person name="Comstock L.E."/>
            <person name="Young S.K."/>
            <person name="Zeng Q."/>
            <person name="Gargeya S."/>
            <person name="Fitzgerald M."/>
            <person name="Haas B."/>
            <person name="Abouelleil A."/>
            <person name="Alvarado L."/>
            <person name="Arachchi H.M."/>
            <person name="Berlin A."/>
            <person name="Chapman S.B."/>
            <person name="Gearin G."/>
            <person name="Goldberg J."/>
            <person name="Griggs A."/>
            <person name="Gujja S."/>
            <person name="Hansen M."/>
            <person name="Heiman D."/>
            <person name="Howarth C."/>
            <person name="Larimer J."/>
            <person name="Lui A."/>
            <person name="MacDonald P.J.P."/>
            <person name="McCowen C."/>
            <person name="Montmayeur A."/>
            <person name="Murphy C."/>
            <person name="Neiman D."/>
            <person name="Pearson M."/>
            <person name="Priest M."/>
            <person name="Roberts A."/>
            <person name="Saif S."/>
            <person name="Shea T."/>
            <person name="Sisk P."/>
            <person name="Stolte C."/>
            <person name="Sykes S."/>
            <person name="Wortman J."/>
            <person name="Nusbaum C."/>
            <person name="Birren B."/>
        </authorList>
    </citation>
    <scope>NUCLEOTIDE SEQUENCE [LARGE SCALE GENOMIC DNA]</scope>
    <source>
        <strain evidence="2 3">CL09T03C10</strain>
    </source>
</reference>
<protein>
    <recommendedName>
        <fullName evidence="4">GH18 domain-containing protein</fullName>
    </recommendedName>
</protein>
<accession>K5CTL3</accession>
<dbReference type="GO" id="GO:0004553">
    <property type="term" value="F:hydrolase activity, hydrolyzing O-glycosyl compounds"/>
    <property type="evidence" value="ECO:0007669"/>
    <property type="project" value="InterPro"/>
</dbReference>
<dbReference type="GO" id="GO:0005975">
    <property type="term" value="P:carbohydrate metabolic process"/>
    <property type="evidence" value="ECO:0007669"/>
    <property type="project" value="InterPro"/>
</dbReference>
<sequence>MRKLIYFIFASVAVLVFVQCSDWTEMENKFTEPVNINSEDYYRALREYKKTDHPICFGWYSDWSGTGDNMNNQLRGIPDSMDLVSLWGGAFNLTEAQKSDLKEVREKKGTRILYCQHIMDIGRSMTPASVENDHIVDGVQYNSYAEAMAAYWGWYGTYGDVSPEGIEKAIRKYARVIADSINKYGYDGFDIDYEPNWGYEGNISSYSDRMHILLDELSKDFGPKSGTGRILMVDGEPQTLNVESGELLDYYVVQAYDNTGDGSVYIHDSLDERFQRLLNKFGSVEDEAAILRKTVWCEDFEKHKSDGGPQFTTRDGIVTYSLKGMAMYYRPGVDARIGGVGAYRFNLCRPVNDYFFMREVIQVMNPAQH</sequence>
<dbReference type="HOGENOM" id="CLU_061733_0_0_10"/>
<evidence type="ECO:0008006" key="4">
    <source>
        <dbReference type="Google" id="ProtNLM"/>
    </source>
</evidence>
<dbReference type="OrthoDB" id="7183084at2"/>
<dbReference type="EMBL" id="AGXW01000001">
    <property type="protein sequence ID" value="EKJ92750.1"/>
    <property type="molecule type" value="Genomic_DNA"/>
</dbReference>
<dbReference type="InterPro" id="IPR017853">
    <property type="entry name" value="GH"/>
</dbReference>
<dbReference type="SUPFAM" id="SSF51445">
    <property type="entry name" value="(Trans)glycosidases"/>
    <property type="match status" value="1"/>
</dbReference>
<comment type="caution">
    <text evidence="2">The sequence shown here is derived from an EMBL/GenBank/DDBJ whole genome shotgun (WGS) entry which is preliminary data.</text>
</comment>
<dbReference type="AlphaFoldDB" id="K5CTL3"/>
<dbReference type="InterPro" id="IPR032320">
    <property type="entry name" value="GH18_BT1044-like"/>
</dbReference>
<feature type="chain" id="PRO_5003885579" description="GH18 domain-containing protein" evidence="1">
    <location>
        <begin position="19"/>
        <end position="369"/>
    </location>
</feature>
<proteinExistence type="predicted"/>